<dbReference type="Proteomes" id="UP001055439">
    <property type="component" value="Chromosome 4"/>
</dbReference>
<dbReference type="SUPFAM" id="SSF52096">
    <property type="entry name" value="ClpP/crotonase"/>
    <property type="match status" value="2"/>
</dbReference>
<dbReference type="PANTHER" id="PTHR43176">
    <property type="entry name" value="3-HYDROXYISOBUTYRYL-COA HYDROLASE-RELATED"/>
    <property type="match status" value="1"/>
</dbReference>
<dbReference type="EMBL" id="CP097506">
    <property type="protein sequence ID" value="URD97314.1"/>
    <property type="molecule type" value="Genomic_DNA"/>
</dbReference>
<evidence type="ECO:0000313" key="4">
    <source>
        <dbReference type="EMBL" id="URD97314.1"/>
    </source>
</evidence>
<dbReference type="CDD" id="cd06558">
    <property type="entry name" value="crotonase-like"/>
    <property type="match status" value="1"/>
</dbReference>
<name>A0A9E7FK14_9LILI</name>
<dbReference type="Pfam" id="PF16113">
    <property type="entry name" value="ECH_2"/>
    <property type="match status" value="2"/>
</dbReference>
<dbReference type="InterPro" id="IPR029045">
    <property type="entry name" value="ClpP/crotonase-like_dom_sf"/>
</dbReference>
<dbReference type="InterPro" id="IPR032259">
    <property type="entry name" value="HIBYL-CoA-H"/>
</dbReference>
<accession>A0A9E7FK14</accession>
<keyword evidence="1 2" id="KW-0378">Hydrolase</keyword>
<comment type="pathway">
    <text evidence="2">Amino-acid degradation; L-valine degradation.</text>
</comment>
<gene>
    <name evidence="4" type="ORF">MUK42_29578</name>
</gene>
<dbReference type="EC" id="3.1.2.4" evidence="2"/>
<comment type="catalytic activity">
    <reaction evidence="2">
        <text>3-hydroxy-2-methylpropanoyl-CoA + H2O = 3-hydroxy-2-methylpropanoate + CoA + H(+)</text>
        <dbReference type="Rhea" id="RHEA:20888"/>
        <dbReference type="ChEBI" id="CHEBI:11805"/>
        <dbReference type="ChEBI" id="CHEBI:15377"/>
        <dbReference type="ChEBI" id="CHEBI:15378"/>
        <dbReference type="ChEBI" id="CHEBI:57287"/>
        <dbReference type="ChEBI" id="CHEBI:57340"/>
        <dbReference type="EC" id="3.1.2.4"/>
    </reaction>
</comment>
<feature type="domain" description="Enoyl-CoA hydratase/isomerase" evidence="3">
    <location>
        <begin position="179"/>
        <end position="425"/>
    </location>
</feature>
<dbReference type="GO" id="GO:0003860">
    <property type="term" value="F:3-hydroxyisobutyryl-CoA hydrolase activity"/>
    <property type="evidence" value="ECO:0007669"/>
    <property type="project" value="UniProtKB-UniRule"/>
</dbReference>
<dbReference type="GO" id="GO:0006574">
    <property type="term" value="P:L-valine catabolic process"/>
    <property type="evidence" value="ECO:0007669"/>
    <property type="project" value="UniProtKB-UniRule"/>
</dbReference>
<comment type="function">
    <text evidence="2">Hydrolyzes 3-hydroxyisobutyryl-CoA (HIBYL-CoA), a saline catabolite. Has high activity toward isobutyryl-CoA. Could be an isobutyryl-CoA dehydrogenase that functions in valine catabolism.</text>
</comment>
<evidence type="ECO:0000313" key="5">
    <source>
        <dbReference type="Proteomes" id="UP001055439"/>
    </source>
</evidence>
<dbReference type="InterPro" id="IPR045004">
    <property type="entry name" value="ECH_dom"/>
</dbReference>
<protein>
    <recommendedName>
        <fullName evidence="2">3-hydroxyisobutyryl-CoA hydrolase</fullName>
        <shortName evidence="2">HIB-CoA hydrolase</shortName>
        <shortName evidence="2">HIBYL-CoA-H</shortName>
        <ecNumber evidence="2">3.1.2.4</ecNumber>
    </recommendedName>
    <alternativeName>
        <fullName evidence="2">3-hydroxyisobutyryl-coenzyme A hydrolase</fullName>
    </alternativeName>
</protein>
<comment type="similarity">
    <text evidence="2">Belongs to the enoyl-CoA hydratase/isomerase family.</text>
</comment>
<dbReference type="AlphaFoldDB" id="A0A9E7FK14"/>
<evidence type="ECO:0000256" key="2">
    <source>
        <dbReference type="RuleBase" id="RU369070"/>
    </source>
</evidence>
<evidence type="ECO:0000259" key="3">
    <source>
        <dbReference type="Pfam" id="PF16113"/>
    </source>
</evidence>
<evidence type="ECO:0000256" key="1">
    <source>
        <dbReference type="ARBA" id="ARBA00022801"/>
    </source>
</evidence>
<feature type="domain" description="Enoyl-CoA hydratase/isomerase" evidence="3">
    <location>
        <begin position="52"/>
        <end position="143"/>
    </location>
</feature>
<dbReference type="Gene3D" id="3.90.226.10">
    <property type="entry name" value="2-enoyl-CoA Hydratase, Chain A, domain 1"/>
    <property type="match status" value="2"/>
</dbReference>
<organism evidence="4 5">
    <name type="scientific">Musa troglodytarum</name>
    <name type="common">fe'i banana</name>
    <dbReference type="NCBI Taxonomy" id="320322"/>
    <lineage>
        <taxon>Eukaryota</taxon>
        <taxon>Viridiplantae</taxon>
        <taxon>Streptophyta</taxon>
        <taxon>Embryophyta</taxon>
        <taxon>Tracheophyta</taxon>
        <taxon>Spermatophyta</taxon>
        <taxon>Magnoliopsida</taxon>
        <taxon>Liliopsida</taxon>
        <taxon>Zingiberales</taxon>
        <taxon>Musaceae</taxon>
        <taxon>Musa</taxon>
    </lineage>
</organism>
<keyword evidence="5" id="KW-1185">Reference proteome</keyword>
<proteinExistence type="inferred from homology"/>
<sequence>MHKFRGLASGRRSLTAIRRALSSFSTTTTRPLSAHDDQRQKEVLVEGKASARAAILNRPSALNALTTNMAFRLKKLYETWEDNPDIGFVMMKGSGRAFCAGGDVVALYLLLNEGKMEDCKDFFRNLYTFIYVLGTYLKPHFVFLRSPLYFIVLLLYFSKSNPFTLSSSANDLYLNHPMQVAILDGVTMGGGAGVSVPGTFRIATDKTIFATPEVHIGFHPDAGASFYLSHLTGHIGEYLALTGERLNGVDMLAVGLATHYSMRAVRLDWIDERLAKLITDDPSVIDSTLAQYGDLVYPDKTSIIHRLEVIDKCFGHETVEEILDALEVEVATSNQDWCISALKKLKEASPLSLKVSLRSIREGRFQTLDECLVREYRMSLQGISKPVSHDFCEGVRARLVEKDLAPKWDPPTLEKVSKDMVDYYFSPLGEFEPELKLPTHLREAFI</sequence>
<dbReference type="OrthoDB" id="16820at2759"/>
<dbReference type="PANTHER" id="PTHR43176:SF4">
    <property type="entry name" value="3-HYDROXYISOBUTYRYL-COA HYDROLASE-LIKE PROTEIN 1, MITOCHONDRIAL"/>
    <property type="match status" value="1"/>
</dbReference>
<reference evidence="4" key="1">
    <citation type="submission" date="2022-05" db="EMBL/GenBank/DDBJ databases">
        <title>The Musa troglodytarum L. genome provides insights into the mechanism of non-climacteric behaviour and enrichment of carotenoids.</title>
        <authorList>
            <person name="Wang J."/>
        </authorList>
    </citation>
    <scope>NUCLEOTIDE SEQUENCE</scope>
    <source>
        <tissue evidence="4">Leaf</tissue>
    </source>
</reference>